<dbReference type="GO" id="GO:0010125">
    <property type="term" value="P:mycothiol biosynthetic process"/>
    <property type="evidence" value="ECO:0007669"/>
    <property type="project" value="UniProtKB-UniRule"/>
</dbReference>
<dbReference type="GO" id="GO:0035595">
    <property type="term" value="F:N-acetylglucosaminylinositol deacetylase activity"/>
    <property type="evidence" value="ECO:0007669"/>
    <property type="project" value="UniProtKB-EC"/>
</dbReference>
<dbReference type="OrthoDB" id="158614at2"/>
<proteinExistence type="inferred from homology"/>
<evidence type="ECO:0000313" key="6">
    <source>
        <dbReference type="Proteomes" id="UP000323946"/>
    </source>
</evidence>
<dbReference type="InterPro" id="IPR024078">
    <property type="entry name" value="LmbE-like_dom_sf"/>
</dbReference>
<comment type="function">
    <text evidence="4">Catalyzes the deacetylation of 1D-myo-inositol 2-acetamido-2-deoxy-alpha-D-glucopyranoside (GlcNAc-Ins) in the mycothiol biosynthesis pathway.</text>
</comment>
<keyword evidence="1 4" id="KW-0479">Metal-binding</keyword>
<dbReference type="InterPro" id="IPR017810">
    <property type="entry name" value="Mycothiol_biosynthesis_MshB"/>
</dbReference>
<dbReference type="EC" id="3.5.1.103" evidence="4"/>
<reference evidence="5 6" key="1">
    <citation type="submission" date="2019-09" db="EMBL/GenBank/DDBJ databases">
        <title>Draft genome sequence of the thermophilic Saccharopolyspora hirsuta VKM Ac-666T.</title>
        <authorList>
            <person name="Lobastova T.G."/>
            <person name="Fokina V."/>
            <person name="Bragin E.Y."/>
            <person name="Shtratnikova V.Y."/>
            <person name="Starodumova I.P."/>
            <person name="Tarlachkov S.V."/>
            <person name="Donova M.V."/>
        </authorList>
    </citation>
    <scope>NUCLEOTIDE SEQUENCE [LARGE SCALE GENOMIC DNA]</scope>
    <source>
        <strain evidence="5 6">VKM Ac-666</strain>
    </source>
</reference>
<comment type="catalytic activity">
    <reaction evidence="4">
        <text>1D-myo-inositol 2-acetamido-2-deoxy-alpha-D-glucopyranoside + H2O = 1D-myo-inositol 2-amino-2-deoxy-alpha-D-glucopyranoside + acetate</text>
        <dbReference type="Rhea" id="RHEA:26180"/>
        <dbReference type="ChEBI" id="CHEBI:15377"/>
        <dbReference type="ChEBI" id="CHEBI:30089"/>
        <dbReference type="ChEBI" id="CHEBI:52442"/>
        <dbReference type="ChEBI" id="CHEBI:58886"/>
        <dbReference type="EC" id="3.5.1.103"/>
    </reaction>
</comment>
<feature type="binding site" evidence="4">
    <location>
        <position position="18"/>
    </location>
    <ligand>
        <name>Zn(2+)</name>
        <dbReference type="ChEBI" id="CHEBI:29105"/>
    </ligand>
</feature>
<evidence type="ECO:0000256" key="2">
    <source>
        <dbReference type="ARBA" id="ARBA00022801"/>
    </source>
</evidence>
<name>A0A5M7C9I3_SACHI</name>
<keyword evidence="6" id="KW-1185">Reference proteome</keyword>
<evidence type="ECO:0000256" key="3">
    <source>
        <dbReference type="ARBA" id="ARBA00022833"/>
    </source>
</evidence>
<dbReference type="Gene3D" id="3.40.50.10320">
    <property type="entry name" value="LmbE-like"/>
    <property type="match status" value="1"/>
</dbReference>
<evidence type="ECO:0000256" key="1">
    <source>
        <dbReference type="ARBA" id="ARBA00022723"/>
    </source>
</evidence>
<protein>
    <recommendedName>
        <fullName evidence="4">1D-myo-inositol 2-acetamido-2-deoxy-alpha-D-glucopyranoside deacetylase</fullName>
        <shortName evidence="4">GlcNAc-Ins deacetylase</shortName>
        <ecNumber evidence="4">3.5.1.103</ecNumber>
    </recommendedName>
    <alternativeName>
        <fullName evidence="4">N-acetyl-1-D-myo-inositol-2-amino-2-deoxy-alpha-D-glucopyranoside deacetylase</fullName>
    </alternativeName>
</protein>
<evidence type="ECO:0000313" key="5">
    <source>
        <dbReference type="EMBL" id="KAA5837107.1"/>
    </source>
</evidence>
<dbReference type="SUPFAM" id="SSF102588">
    <property type="entry name" value="LmbE-like"/>
    <property type="match status" value="1"/>
</dbReference>
<dbReference type="RefSeq" id="WP_150065273.1">
    <property type="nucleotide sequence ID" value="NZ_JBEPDJ010000020.1"/>
</dbReference>
<dbReference type="Pfam" id="PF02585">
    <property type="entry name" value="PIG-L"/>
    <property type="match status" value="1"/>
</dbReference>
<keyword evidence="2 4" id="KW-0378">Hydrolase</keyword>
<sequence length="303" mass="32028">MTLTAPPRLLLVHAHPDDESLWTGGTIARYAARGVQVVVVTCTLGEEGEVIPESLRGLAADQADQLGGYRVGELRSACAALHVTDHRFLGGIGRWRDSGMLWEKPGLAGALPDAHPRAFAIGSAEEQVDALEAVLREVKPQVVVTYAADGGYGHPDHVRAHEVTVAAAAKVPDVQRVFYAVPSRDALEKGLAGLAEVEDMPFQLPEPHELASVADETITTVIDVSEHLPAKISALRAHGTQVKVWLDRWDNGEGVAAYALSNGVAQPIVPTEHYVLASGDPAGCEADLFGGLGVSGTEPVGDR</sequence>
<dbReference type="PANTHER" id="PTHR12993:SF26">
    <property type="entry name" value="1D-MYO-INOSITOL 2-ACETAMIDO-2-DEOXY-ALPHA-D-GLUCOPYRANOSIDE DEACETYLASE"/>
    <property type="match status" value="1"/>
</dbReference>
<dbReference type="SMR" id="A0A5M7C9I3"/>
<organism evidence="5 6">
    <name type="scientific">Saccharopolyspora hirsuta</name>
    <dbReference type="NCBI Taxonomy" id="1837"/>
    <lineage>
        <taxon>Bacteria</taxon>
        <taxon>Bacillati</taxon>
        <taxon>Actinomycetota</taxon>
        <taxon>Actinomycetes</taxon>
        <taxon>Pseudonocardiales</taxon>
        <taxon>Pseudonocardiaceae</taxon>
        <taxon>Saccharopolyspora</taxon>
    </lineage>
</organism>
<dbReference type="InterPro" id="IPR003737">
    <property type="entry name" value="GlcNAc_PI_deacetylase-related"/>
</dbReference>
<keyword evidence="3 4" id="KW-0862">Zinc</keyword>
<dbReference type="AlphaFoldDB" id="A0A5M7C9I3"/>
<evidence type="ECO:0000256" key="4">
    <source>
        <dbReference type="HAMAP-Rule" id="MF_01696"/>
    </source>
</evidence>
<comment type="caution">
    <text evidence="5">The sequence shown here is derived from an EMBL/GenBank/DDBJ whole genome shotgun (WGS) entry which is preliminary data.</text>
</comment>
<dbReference type="Proteomes" id="UP000323946">
    <property type="component" value="Unassembled WGS sequence"/>
</dbReference>
<comment type="cofactor">
    <cofactor evidence="4">
        <name>Zn(2+)</name>
        <dbReference type="ChEBI" id="CHEBI:29105"/>
    </cofactor>
    <text evidence="4">Binds 1 zinc ion per subunit.</text>
</comment>
<dbReference type="GO" id="GO:0008270">
    <property type="term" value="F:zinc ion binding"/>
    <property type="evidence" value="ECO:0007669"/>
    <property type="project" value="UniProtKB-UniRule"/>
</dbReference>
<dbReference type="PANTHER" id="PTHR12993">
    <property type="entry name" value="N-ACETYLGLUCOSAMINYL-PHOSPHATIDYLINOSITOL DE-N-ACETYLASE-RELATED"/>
    <property type="match status" value="1"/>
</dbReference>
<dbReference type="HAMAP" id="MF_01696">
    <property type="entry name" value="MshB"/>
    <property type="match status" value="1"/>
</dbReference>
<dbReference type="EMBL" id="VWPH01000002">
    <property type="protein sequence ID" value="KAA5837107.1"/>
    <property type="molecule type" value="Genomic_DNA"/>
</dbReference>
<accession>A0A5M7C9I3</accession>
<feature type="binding site" evidence="4">
    <location>
        <position position="157"/>
    </location>
    <ligand>
        <name>Zn(2+)</name>
        <dbReference type="ChEBI" id="CHEBI:29105"/>
    </ligand>
</feature>
<dbReference type="NCBIfam" id="TIGR03445">
    <property type="entry name" value="mycothiol_MshB"/>
    <property type="match status" value="1"/>
</dbReference>
<gene>
    <name evidence="4 5" type="primary">mshB</name>
    <name evidence="5" type="ORF">F1721_04625</name>
</gene>
<feature type="binding site" evidence="4">
    <location>
        <position position="15"/>
    </location>
    <ligand>
        <name>Zn(2+)</name>
        <dbReference type="ChEBI" id="CHEBI:29105"/>
    </ligand>
</feature>
<comment type="similarity">
    <text evidence="4">Belongs to the MshB deacetylase family.</text>
</comment>